<evidence type="ECO:0000313" key="2">
    <source>
        <dbReference type="EMBL" id="KAF4358931.1"/>
    </source>
</evidence>
<keyword evidence="1" id="KW-0812">Transmembrane</keyword>
<organism evidence="2 3">
    <name type="scientific">Cannabis sativa</name>
    <name type="common">Hemp</name>
    <name type="synonym">Marijuana</name>
    <dbReference type="NCBI Taxonomy" id="3483"/>
    <lineage>
        <taxon>Eukaryota</taxon>
        <taxon>Viridiplantae</taxon>
        <taxon>Streptophyta</taxon>
        <taxon>Embryophyta</taxon>
        <taxon>Tracheophyta</taxon>
        <taxon>Spermatophyta</taxon>
        <taxon>Magnoliopsida</taxon>
        <taxon>eudicotyledons</taxon>
        <taxon>Gunneridae</taxon>
        <taxon>Pentapetalae</taxon>
        <taxon>rosids</taxon>
        <taxon>fabids</taxon>
        <taxon>Rosales</taxon>
        <taxon>Cannabaceae</taxon>
        <taxon>Cannabis</taxon>
    </lineage>
</organism>
<dbReference type="InterPro" id="IPR002020">
    <property type="entry name" value="Citrate_synthase"/>
</dbReference>
<keyword evidence="1" id="KW-0472">Membrane</keyword>
<evidence type="ECO:0000256" key="1">
    <source>
        <dbReference type="SAM" id="Phobius"/>
    </source>
</evidence>
<keyword evidence="1" id="KW-1133">Transmembrane helix</keyword>
<sequence length="210" mass="23326">MEGCKNKLSILEIASPCEIKMMVVLVGGELGGEDEHSLVEALKHGKVNKPVVVWRDKNEALREAGAVVPTSFEDFEAVINETFDKLVKSHVMLVFLYFLLLSKAMICIILCADHGPCVSRAHNSILTEPHEFVEGKKKKGISSARTRAQMVPIGFLFLEVTKQEIDEIVDNGYLKGLFMLAQSIGLIGLVFVRLMMVELGKKLKNKKDIV</sequence>
<protein>
    <submittedName>
        <fullName evidence="2">Uncharacterized protein</fullName>
    </submittedName>
</protein>
<dbReference type="GO" id="GO:0005829">
    <property type="term" value="C:cytosol"/>
    <property type="evidence" value="ECO:0007669"/>
    <property type="project" value="TreeGrafter"/>
</dbReference>
<name>A0A7J6EKN1_CANSA</name>
<dbReference type="GO" id="GO:0006085">
    <property type="term" value="P:acetyl-CoA biosynthetic process"/>
    <property type="evidence" value="ECO:0007669"/>
    <property type="project" value="TreeGrafter"/>
</dbReference>
<dbReference type="EMBL" id="JAATIQ010000373">
    <property type="protein sequence ID" value="KAF4358931.1"/>
    <property type="molecule type" value="Genomic_DNA"/>
</dbReference>
<feature type="transmembrane region" description="Helical" evidence="1">
    <location>
        <begin position="91"/>
        <end position="112"/>
    </location>
</feature>
<dbReference type="Proteomes" id="UP000583929">
    <property type="component" value="Unassembled WGS sequence"/>
</dbReference>
<comment type="caution">
    <text evidence="2">The sequence shown here is derived from an EMBL/GenBank/DDBJ whole genome shotgun (WGS) entry which is preliminary data.</text>
</comment>
<dbReference type="AlphaFoldDB" id="A0A7J6EKN1"/>
<dbReference type="PANTHER" id="PTHR23118">
    <property type="entry name" value="ATP-CITRATE SYNTHASE"/>
    <property type="match status" value="1"/>
</dbReference>
<reference evidence="2 3" key="1">
    <citation type="journal article" date="2020" name="bioRxiv">
        <title>Sequence and annotation of 42 cannabis genomes reveals extensive copy number variation in cannabinoid synthesis and pathogen resistance genes.</title>
        <authorList>
            <person name="Mckernan K.J."/>
            <person name="Helbert Y."/>
            <person name="Kane L.T."/>
            <person name="Ebling H."/>
            <person name="Zhang L."/>
            <person name="Liu B."/>
            <person name="Eaton Z."/>
            <person name="Mclaughlin S."/>
            <person name="Kingan S."/>
            <person name="Baybayan P."/>
            <person name="Concepcion G."/>
            <person name="Jordan M."/>
            <person name="Riva A."/>
            <person name="Barbazuk W."/>
            <person name="Harkins T."/>
        </authorList>
    </citation>
    <scope>NUCLEOTIDE SEQUENCE [LARGE SCALE GENOMIC DNA]</scope>
    <source>
        <strain evidence="3">cv. Jamaican Lion 4</strain>
        <tissue evidence="2">Leaf</tissue>
    </source>
</reference>
<feature type="transmembrane region" description="Helical" evidence="1">
    <location>
        <begin position="177"/>
        <end position="196"/>
    </location>
</feature>
<proteinExistence type="predicted"/>
<dbReference type="GO" id="GO:0006633">
    <property type="term" value="P:fatty acid biosynthetic process"/>
    <property type="evidence" value="ECO:0007669"/>
    <property type="project" value="TreeGrafter"/>
</dbReference>
<accession>A0A7J6EKN1</accession>
<dbReference type="PANTHER" id="PTHR23118:SF42">
    <property type="entry name" value="ATP-CITRATE SYNTHASE"/>
    <property type="match status" value="1"/>
</dbReference>
<evidence type="ECO:0000313" key="3">
    <source>
        <dbReference type="Proteomes" id="UP000583929"/>
    </source>
</evidence>
<keyword evidence="3" id="KW-1185">Reference proteome</keyword>
<dbReference type="GO" id="GO:0003878">
    <property type="term" value="F:ATP citrate synthase activity"/>
    <property type="evidence" value="ECO:0007669"/>
    <property type="project" value="TreeGrafter"/>
</dbReference>
<gene>
    <name evidence="2" type="ORF">G4B88_018169</name>
</gene>